<gene>
    <name evidence="5" type="ORF">GCM10008927_19910</name>
</gene>
<dbReference type="InterPro" id="IPR046668">
    <property type="entry name" value="DUF6538"/>
</dbReference>
<dbReference type="EMBL" id="BMZF01000005">
    <property type="protein sequence ID" value="GHA54146.1"/>
    <property type="molecule type" value="Genomic_DNA"/>
</dbReference>
<dbReference type="Gene3D" id="1.10.443.10">
    <property type="entry name" value="Intergrase catalytic core"/>
    <property type="match status" value="1"/>
</dbReference>
<proteinExistence type="predicted"/>
<dbReference type="InterPro" id="IPR044068">
    <property type="entry name" value="CB"/>
</dbReference>
<feature type="domain" description="Core-binding (CB)" evidence="4">
    <location>
        <begin position="161"/>
        <end position="238"/>
    </location>
</feature>
<dbReference type="PROSITE" id="PS51900">
    <property type="entry name" value="CB"/>
    <property type="match status" value="1"/>
</dbReference>
<comment type="caution">
    <text evidence="5">The sequence shown here is derived from an EMBL/GenBank/DDBJ whole genome shotgun (WGS) entry which is preliminary data.</text>
</comment>
<sequence length="427" mass="50600">MKNKDHHLISRNGIFHLRYDVPKDVWSGFNSDRSPSKFETLRTRDIRQARLRRDKRLAELSLIWEKSRTKNKIRSTVQRQSKNFNRYEEWAFDAVQRDQYEEIENFEIALDESFEELLMKPEFRPLDQDEESYRKAQEKVRASPEGKEIIQASKVLSRKLTPIRPLADEWLQTKRHLNTSTLYRYDKAISTLLNEFTYIEDVTVRKAKKFLSELLEELNPRTVKGYCGAFKGVWEQIGLPSNIWSIKGMASSVESVVVLKWINEEYWYLLNECQKFGRDDLYLAIRIAAHTGAGTQGVARLEVRDEKHGRSLFLNETKRETRPRIIPCHPEIYRDVEVWQNYSFSSKSLSRQFTAFKQKLGFKTRSKVFHSFRHGFTNKLENARVMDREIQRLMGHKIGTLTFDTYNVEGLEYHILEDVIRKVDWSL</sequence>
<keyword evidence="1" id="KW-0229">DNA integration</keyword>
<evidence type="ECO:0000313" key="6">
    <source>
        <dbReference type="Proteomes" id="UP000634455"/>
    </source>
</evidence>
<protein>
    <recommendedName>
        <fullName evidence="4">Core-binding (CB) domain-containing protein</fullName>
    </recommendedName>
</protein>
<evidence type="ECO:0000259" key="4">
    <source>
        <dbReference type="PROSITE" id="PS51900"/>
    </source>
</evidence>
<dbReference type="RefSeq" id="WP_189640579.1">
    <property type="nucleotide sequence ID" value="NZ_BMZF01000005.1"/>
</dbReference>
<dbReference type="Pfam" id="PF20172">
    <property type="entry name" value="DUF6538"/>
    <property type="match status" value="1"/>
</dbReference>
<dbReference type="Proteomes" id="UP000634455">
    <property type="component" value="Unassembled WGS sequence"/>
</dbReference>
<accession>A0ABQ3D327</accession>
<organism evidence="5 6">
    <name type="scientific">Paramylibacter ulvae</name>
    <dbReference type="NCBI Taxonomy" id="1651968"/>
    <lineage>
        <taxon>Bacteria</taxon>
        <taxon>Pseudomonadati</taxon>
        <taxon>Pseudomonadota</taxon>
        <taxon>Alphaproteobacteria</taxon>
        <taxon>Rhodobacterales</taxon>
        <taxon>Paracoccaceae</taxon>
        <taxon>Paramylibacter</taxon>
    </lineage>
</organism>
<dbReference type="SUPFAM" id="SSF56349">
    <property type="entry name" value="DNA breaking-rejoining enzymes"/>
    <property type="match status" value="1"/>
</dbReference>
<evidence type="ECO:0000313" key="5">
    <source>
        <dbReference type="EMBL" id="GHA54146.1"/>
    </source>
</evidence>
<keyword evidence="6" id="KW-1185">Reference proteome</keyword>
<evidence type="ECO:0000256" key="2">
    <source>
        <dbReference type="ARBA" id="ARBA00023172"/>
    </source>
</evidence>
<name>A0ABQ3D327_9RHOB</name>
<reference evidence="6" key="1">
    <citation type="journal article" date="2019" name="Int. J. Syst. Evol. Microbiol.">
        <title>The Global Catalogue of Microorganisms (GCM) 10K type strain sequencing project: providing services to taxonomists for standard genome sequencing and annotation.</title>
        <authorList>
            <consortium name="The Broad Institute Genomics Platform"/>
            <consortium name="The Broad Institute Genome Sequencing Center for Infectious Disease"/>
            <person name="Wu L."/>
            <person name="Ma J."/>
        </authorList>
    </citation>
    <scope>NUCLEOTIDE SEQUENCE [LARGE SCALE GENOMIC DNA]</scope>
    <source>
        <strain evidence="6">KCTC 32465</strain>
    </source>
</reference>
<keyword evidence="2" id="KW-0233">DNA recombination</keyword>
<keyword evidence="3" id="KW-0238">DNA-binding</keyword>
<dbReference type="InterPro" id="IPR013762">
    <property type="entry name" value="Integrase-like_cat_sf"/>
</dbReference>
<evidence type="ECO:0000256" key="3">
    <source>
        <dbReference type="PROSITE-ProRule" id="PRU01248"/>
    </source>
</evidence>
<dbReference type="InterPro" id="IPR011010">
    <property type="entry name" value="DNA_brk_join_enz"/>
</dbReference>
<evidence type="ECO:0000256" key="1">
    <source>
        <dbReference type="ARBA" id="ARBA00022908"/>
    </source>
</evidence>